<name>A0A6J4UAH1_9BACT</name>
<reference evidence="7" key="1">
    <citation type="submission" date="2020-02" db="EMBL/GenBank/DDBJ databases">
        <authorList>
            <person name="Meier V. D."/>
        </authorList>
    </citation>
    <scope>NUCLEOTIDE SEQUENCE</scope>
    <source>
        <strain evidence="7">AVDCRST_MAG88</strain>
    </source>
</reference>
<evidence type="ECO:0000313" key="7">
    <source>
        <dbReference type="EMBL" id="CAA9542507.1"/>
    </source>
</evidence>
<keyword evidence="2" id="KW-1003">Cell membrane</keyword>
<evidence type="ECO:0000256" key="6">
    <source>
        <dbReference type="SAM" id="Phobius"/>
    </source>
</evidence>
<evidence type="ECO:0000256" key="5">
    <source>
        <dbReference type="ARBA" id="ARBA00023136"/>
    </source>
</evidence>
<dbReference type="PANTHER" id="PTHR30250">
    <property type="entry name" value="PST FAMILY PREDICTED COLANIC ACID TRANSPORTER"/>
    <property type="match status" value="1"/>
</dbReference>
<evidence type="ECO:0008006" key="8">
    <source>
        <dbReference type="Google" id="ProtNLM"/>
    </source>
</evidence>
<dbReference type="GO" id="GO:0005886">
    <property type="term" value="C:plasma membrane"/>
    <property type="evidence" value="ECO:0007669"/>
    <property type="project" value="UniProtKB-SubCell"/>
</dbReference>
<evidence type="ECO:0000256" key="1">
    <source>
        <dbReference type="ARBA" id="ARBA00004651"/>
    </source>
</evidence>
<dbReference type="InterPro" id="IPR050833">
    <property type="entry name" value="Poly_Biosynth_Transport"/>
</dbReference>
<accession>A0A6J4UAH1</accession>
<proteinExistence type="predicted"/>
<comment type="subcellular location">
    <subcellularLocation>
        <location evidence="1">Cell membrane</location>
        <topology evidence="1">Multi-pass membrane protein</topology>
    </subcellularLocation>
</comment>
<feature type="transmembrane region" description="Helical" evidence="6">
    <location>
        <begin position="101"/>
        <end position="122"/>
    </location>
</feature>
<keyword evidence="3 6" id="KW-0812">Transmembrane</keyword>
<keyword evidence="5 6" id="KW-0472">Membrane</keyword>
<evidence type="ECO:0000256" key="2">
    <source>
        <dbReference type="ARBA" id="ARBA00022475"/>
    </source>
</evidence>
<dbReference type="PANTHER" id="PTHR30250:SF26">
    <property type="entry name" value="PSMA PROTEIN"/>
    <property type="match status" value="1"/>
</dbReference>
<sequence>MNEVTERPLAATPAAPTLSGQVSRAMLWNAALQPARLAAGFVSGAIVANVLTRDAYGTIAVLSAMASLLGLIDDIGVERGLVKFLPEIEARHGREGVRRTLQLVIAQKLLVLVLIVAGALAFRERFFSFWQGRVQNPDDPSLLGLLDEYRWVFFGALMALVVFGALFDIYMQVLVSYFRQRASNSIAVVTTLLKPVLLVAVLLVGWGVLGVIGAMVAIPVVATGLAAWQAATVRRALAERPTQVAVGARLP</sequence>
<gene>
    <name evidence="7" type="ORF">AVDCRST_MAG88-133</name>
</gene>
<feature type="transmembrane region" description="Helical" evidence="6">
    <location>
        <begin position="151"/>
        <end position="174"/>
    </location>
</feature>
<protein>
    <recommendedName>
        <fullName evidence="8">Heteropolysaccharide repeat unit export protein</fullName>
    </recommendedName>
</protein>
<evidence type="ECO:0000256" key="3">
    <source>
        <dbReference type="ARBA" id="ARBA00022692"/>
    </source>
</evidence>
<organism evidence="7">
    <name type="scientific">uncultured Thermomicrobiales bacterium</name>
    <dbReference type="NCBI Taxonomy" id="1645740"/>
    <lineage>
        <taxon>Bacteria</taxon>
        <taxon>Pseudomonadati</taxon>
        <taxon>Thermomicrobiota</taxon>
        <taxon>Thermomicrobia</taxon>
        <taxon>Thermomicrobiales</taxon>
        <taxon>environmental samples</taxon>
    </lineage>
</organism>
<feature type="non-terminal residue" evidence="7">
    <location>
        <position position="251"/>
    </location>
</feature>
<dbReference type="EMBL" id="CADCWM010000042">
    <property type="protein sequence ID" value="CAA9542507.1"/>
    <property type="molecule type" value="Genomic_DNA"/>
</dbReference>
<keyword evidence="4 6" id="KW-1133">Transmembrane helix</keyword>
<evidence type="ECO:0000256" key="4">
    <source>
        <dbReference type="ARBA" id="ARBA00022989"/>
    </source>
</evidence>
<dbReference type="AlphaFoldDB" id="A0A6J4UAH1"/>